<dbReference type="Gene3D" id="2.70.150.10">
    <property type="entry name" value="Calcium-transporting ATPase, cytoplasmic transduction domain A"/>
    <property type="match status" value="1"/>
</dbReference>
<keyword evidence="1" id="KW-0479">Metal-binding</keyword>
<dbReference type="InterPro" id="IPR036412">
    <property type="entry name" value="HAD-like_sf"/>
</dbReference>
<dbReference type="SUPFAM" id="SSF56784">
    <property type="entry name" value="HAD-like"/>
    <property type="match status" value="1"/>
</dbReference>
<protein>
    <recommendedName>
        <fullName evidence="4">P-type ATPase A domain-containing protein</fullName>
    </recommendedName>
</protein>
<keyword evidence="2" id="KW-1278">Translocase</keyword>
<evidence type="ECO:0000256" key="1">
    <source>
        <dbReference type="ARBA" id="ARBA00022723"/>
    </source>
</evidence>
<dbReference type="InterPro" id="IPR023214">
    <property type="entry name" value="HAD_sf"/>
</dbReference>
<dbReference type="InterPro" id="IPR006121">
    <property type="entry name" value="HMA_dom"/>
</dbReference>
<dbReference type="EMBL" id="JAODAN010000015">
    <property type="protein sequence ID" value="KAK1920636.1"/>
    <property type="molecule type" value="Genomic_DNA"/>
</dbReference>
<dbReference type="InterPro" id="IPR008250">
    <property type="entry name" value="ATPase_P-typ_transduc_dom_A_sf"/>
</dbReference>
<dbReference type="PANTHER" id="PTHR43520">
    <property type="entry name" value="ATP7, ISOFORM B"/>
    <property type="match status" value="1"/>
</dbReference>
<dbReference type="SUPFAM" id="SSF55008">
    <property type="entry name" value="HMA, heavy metal-associated domain"/>
    <property type="match status" value="1"/>
</dbReference>
<evidence type="ECO:0000256" key="2">
    <source>
        <dbReference type="ARBA" id="ARBA00022967"/>
    </source>
</evidence>
<accession>A0AAD9CU46</accession>
<dbReference type="AlphaFoldDB" id="A0AAD9CU46"/>
<feature type="transmembrane region" description="Helical" evidence="3">
    <location>
        <begin position="292"/>
        <end position="314"/>
    </location>
</feature>
<dbReference type="Pfam" id="PF00122">
    <property type="entry name" value="E1-E2_ATPase"/>
    <property type="match status" value="1"/>
</dbReference>
<feature type="domain" description="P-type ATPase A" evidence="4">
    <location>
        <begin position="350"/>
        <end position="397"/>
    </location>
</feature>
<keyword evidence="3" id="KW-1133">Transmembrane helix</keyword>
<reference evidence="5" key="1">
    <citation type="submission" date="2023-02" db="EMBL/GenBank/DDBJ databases">
        <title>Identification and recombinant expression of a fungal hydrolase from Papiliotrema laurentii that hydrolyzes apple cutin and clears colloidal polyester polyurethane.</title>
        <authorList>
            <consortium name="DOE Joint Genome Institute"/>
            <person name="Roman V.A."/>
            <person name="Bojanowski C."/>
            <person name="Crable B.R."/>
            <person name="Wagner D.N."/>
            <person name="Hung C.S."/>
            <person name="Nadeau L.J."/>
            <person name="Schratz L."/>
            <person name="Haridas S."/>
            <person name="Pangilinan J."/>
            <person name="Lipzen A."/>
            <person name="Na H."/>
            <person name="Yan M."/>
            <person name="Ng V."/>
            <person name="Grigoriev I.V."/>
            <person name="Spatafora J.W."/>
            <person name="Barlow D."/>
            <person name="Biffinger J."/>
            <person name="Kelley-Loughnane N."/>
            <person name="Varaljay V.A."/>
            <person name="Crookes-Goodson W.J."/>
        </authorList>
    </citation>
    <scope>NUCLEOTIDE SEQUENCE</scope>
    <source>
        <strain evidence="5">5307AH</strain>
    </source>
</reference>
<dbReference type="PANTHER" id="PTHR43520:SF8">
    <property type="entry name" value="P-TYPE CU(+) TRANSPORTER"/>
    <property type="match status" value="1"/>
</dbReference>
<dbReference type="EMBL" id="JAODAN010000016">
    <property type="protein sequence ID" value="KAK1920588.1"/>
    <property type="molecule type" value="Genomic_DNA"/>
</dbReference>
<sequence length="646" mass="68035">MKSSAGQHSSGSGKTPVVEITRWGKMVTVVKDVSCCGADEGQDCVSDTRTPGCCTVEVARPRGCPRGKRSCCAAKPNRAPKYVANRDLASQLKKICTDAASKPCSLGIAWLGQRRAMLWKGFHCDDSATAVPEANGQQTTEHHSALTCESFAAARATPASTYTALLFGLDCPDCLTKVPRAVMRMPGVEAVRLDFVQGLAEFSITNESVGAQAVCRFLARVTGFGVVLDARTTASGAQTLRLAVLDISLRPHEVDSLLPRELLGQLQPLEPTLLDRVSTSAEDRMQANFRRIALRTLVCALLTIPVLVFIWSSLETDTMEYTTPKAAMLVDKEERVCEIDVWQVACFPSTLDESAISGESVPVVKEVGNVVTAGITVVEGSMDILVSRLAHEDSIASLKTVARLAASSDARFADIADKFASYLLPIAAAAALVALLVPSVISVSIAVAMREGIVFRSPALSAALAQLGVGLLTRPGHCPRASSRAPLTALRHASDCLAEKSTPPASRLETANWSRSYALSTVTIAFVGDGINDSIPLASSDLAISLESGTDAAVSLAQIVLLGSDIRRGISVTLNVACIHNPHIIAAIAWCGAYFVFAILLAGGAFVNWRISPSYAGLGALLAVTRDTAGQTWTSVTGPGAMALGG</sequence>
<feature type="transmembrane region" description="Helical" evidence="3">
    <location>
        <begin position="584"/>
        <end position="607"/>
    </location>
</feature>
<feature type="transmembrane region" description="Helical" evidence="3">
    <location>
        <begin position="422"/>
        <end position="448"/>
    </location>
</feature>
<evidence type="ECO:0000313" key="6">
    <source>
        <dbReference type="EMBL" id="KAK1920636.1"/>
    </source>
</evidence>
<dbReference type="GO" id="GO:0005507">
    <property type="term" value="F:copper ion binding"/>
    <property type="evidence" value="ECO:0007669"/>
    <property type="project" value="TreeGrafter"/>
</dbReference>
<keyword evidence="7" id="KW-1185">Reference proteome</keyword>
<dbReference type="Proteomes" id="UP001182556">
    <property type="component" value="Unassembled WGS sequence"/>
</dbReference>
<evidence type="ECO:0000259" key="4">
    <source>
        <dbReference type="Pfam" id="PF00122"/>
    </source>
</evidence>
<comment type="caution">
    <text evidence="5">The sequence shown here is derived from an EMBL/GenBank/DDBJ whole genome shotgun (WGS) entry which is preliminary data.</text>
</comment>
<dbReference type="InterPro" id="IPR036163">
    <property type="entry name" value="HMA_dom_sf"/>
</dbReference>
<dbReference type="Gene3D" id="3.30.70.100">
    <property type="match status" value="1"/>
</dbReference>
<dbReference type="GO" id="GO:0055070">
    <property type="term" value="P:copper ion homeostasis"/>
    <property type="evidence" value="ECO:0007669"/>
    <property type="project" value="TreeGrafter"/>
</dbReference>
<evidence type="ECO:0000313" key="7">
    <source>
        <dbReference type="Proteomes" id="UP001182556"/>
    </source>
</evidence>
<keyword evidence="3" id="KW-0812">Transmembrane</keyword>
<evidence type="ECO:0000256" key="3">
    <source>
        <dbReference type="SAM" id="Phobius"/>
    </source>
</evidence>
<dbReference type="InterPro" id="IPR059000">
    <property type="entry name" value="ATPase_P-type_domA"/>
</dbReference>
<proteinExistence type="predicted"/>
<dbReference type="Gene3D" id="3.40.50.1000">
    <property type="entry name" value="HAD superfamily/HAD-like"/>
    <property type="match status" value="1"/>
</dbReference>
<dbReference type="GO" id="GO:0043682">
    <property type="term" value="F:P-type divalent copper transporter activity"/>
    <property type="evidence" value="ECO:0007669"/>
    <property type="project" value="TreeGrafter"/>
</dbReference>
<dbReference type="SUPFAM" id="SSF81653">
    <property type="entry name" value="Calcium ATPase, transduction domain A"/>
    <property type="match status" value="1"/>
</dbReference>
<gene>
    <name evidence="6" type="ORF">DB88DRAFT_520537</name>
    <name evidence="5" type="ORF">DB88DRAFT_520565</name>
</gene>
<keyword evidence="3" id="KW-0472">Membrane</keyword>
<organism evidence="5 7">
    <name type="scientific">Papiliotrema laurentii</name>
    <name type="common">Cryptococcus laurentii</name>
    <dbReference type="NCBI Taxonomy" id="5418"/>
    <lineage>
        <taxon>Eukaryota</taxon>
        <taxon>Fungi</taxon>
        <taxon>Dikarya</taxon>
        <taxon>Basidiomycota</taxon>
        <taxon>Agaricomycotina</taxon>
        <taxon>Tremellomycetes</taxon>
        <taxon>Tremellales</taxon>
        <taxon>Rhynchogastremaceae</taxon>
        <taxon>Papiliotrema</taxon>
    </lineage>
</organism>
<dbReference type="PRINTS" id="PR00119">
    <property type="entry name" value="CATATPASE"/>
</dbReference>
<dbReference type="CDD" id="cd00371">
    <property type="entry name" value="HMA"/>
    <property type="match status" value="1"/>
</dbReference>
<name>A0AAD9CU46_PAPLA</name>
<dbReference type="GO" id="GO:0016020">
    <property type="term" value="C:membrane"/>
    <property type="evidence" value="ECO:0007669"/>
    <property type="project" value="TreeGrafter"/>
</dbReference>
<evidence type="ECO:0000313" key="5">
    <source>
        <dbReference type="EMBL" id="KAK1920588.1"/>
    </source>
</evidence>